<keyword evidence="1" id="KW-0812">Transmembrane</keyword>
<evidence type="ECO:0000256" key="2">
    <source>
        <dbReference type="SAM" id="SignalP"/>
    </source>
</evidence>
<accession>H2ZAF2</accession>
<keyword evidence="1" id="KW-0472">Membrane</keyword>
<organism evidence="3 4">
    <name type="scientific">Ciona savignyi</name>
    <name type="common">Pacific transparent sea squirt</name>
    <dbReference type="NCBI Taxonomy" id="51511"/>
    <lineage>
        <taxon>Eukaryota</taxon>
        <taxon>Metazoa</taxon>
        <taxon>Chordata</taxon>
        <taxon>Tunicata</taxon>
        <taxon>Ascidiacea</taxon>
        <taxon>Phlebobranchia</taxon>
        <taxon>Cionidae</taxon>
        <taxon>Ciona</taxon>
    </lineage>
</organism>
<dbReference type="Ensembl" id="ENSCSAVT00000014733.1">
    <property type="protein sequence ID" value="ENSCSAVP00000014567.1"/>
    <property type="gene ID" value="ENSCSAVG00000008521.1"/>
</dbReference>
<sequence>MVFAMKSAVLGPIILFIFIALSNGQNSDDVLRNPEEENLNDDESKKDSGGSNRVVILGVTLSASVMVAVAGIFIGKYFHVEKLLCCCCKSKKLDEEKLETIPQSDASAAWYGSDPYKESNIFMTGNVNKGYSRNDKAQEEDDKENIEVKRTSVSKTHGVPLFYRHHQSTSLKPPTMTMNIEPVGFGATTTRVAADGSIVRSQLETDNNFSAATETYQTSHNSSTSYKAAASVQDDILF</sequence>
<evidence type="ECO:0000313" key="3">
    <source>
        <dbReference type="Ensembl" id="ENSCSAVP00000014567.1"/>
    </source>
</evidence>
<keyword evidence="1" id="KW-1133">Transmembrane helix</keyword>
<keyword evidence="4" id="KW-1185">Reference proteome</keyword>
<name>H2ZAF2_CIOSA</name>
<feature type="transmembrane region" description="Helical" evidence="1">
    <location>
        <begin position="54"/>
        <end position="74"/>
    </location>
</feature>
<evidence type="ECO:0000313" key="4">
    <source>
        <dbReference type="Proteomes" id="UP000007875"/>
    </source>
</evidence>
<proteinExistence type="predicted"/>
<dbReference type="OMA" id="FIGKYFH"/>
<dbReference type="GeneTree" id="ENSGT00390000005039"/>
<protein>
    <submittedName>
        <fullName evidence="3">Uncharacterized protein</fullName>
    </submittedName>
</protein>
<feature type="signal peptide" evidence="2">
    <location>
        <begin position="1"/>
        <end position="24"/>
    </location>
</feature>
<dbReference type="Proteomes" id="UP000007875">
    <property type="component" value="Unassembled WGS sequence"/>
</dbReference>
<evidence type="ECO:0000256" key="1">
    <source>
        <dbReference type="SAM" id="Phobius"/>
    </source>
</evidence>
<reference evidence="3" key="3">
    <citation type="submission" date="2025-09" db="UniProtKB">
        <authorList>
            <consortium name="Ensembl"/>
        </authorList>
    </citation>
    <scope>IDENTIFICATION</scope>
</reference>
<dbReference type="HOGENOM" id="CLU_1189556_0_0_1"/>
<dbReference type="AlphaFoldDB" id="H2ZAF2"/>
<reference evidence="4" key="1">
    <citation type="submission" date="2003-08" db="EMBL/GenBank/DDBJ databases">
        <authorList>
            <person name="Birren B."/>
            <person name="Nusbaum C."/>
            <person name="Abebe A."/>
            <person name="Abouelleil A."/>
            <person name="Adekoya E."/>
            <person name="Ait-zahra M."/>
            <person name="Allen N."/>
            <person name="Allen T."/>
            <person name="An P."/>
            <person name="Anderson M."/>
            <person name="Anderson S."/>
            <person name="Arachchi H."/>
            <person name="Armbruster J."/>
            <person name="Bachantsang P."/>
            <person name="Baldwin J."/>
            <person name="Barry A."/>
            <person name="Bayul T."/>
            <person name="Blitshsteyn B."/>
            <person name="Bloom T."/>
            <person name="Blye J."/>
            <person name="Boguslavskiy L."/>
            <person name="Borowsky M."/>
            <person name="Boukhgalter B."/>
            <person name="Brunache A."/>
            <person name="Butler J."/>
            <person name="Calixte N."/>
            <person name="Calvo S."/>
            <person name="Camarata J."/>
            <person name="Campo K."/>
            <person name="Chang J."/>
            <person name="Cheshatsang Y."/>
            <person name="Citroen M."/>
            <person name="Collymore A."/>
            <person name="Considine T."/>
            <person name="Cook A."/>
            <person name="Cooke P."/>
            <person name="Corum B."/>
            <person name="Cuomo C."/>
            <person name="David R."/>
            <person name="Dawoe T."/>
            <person name="Degray S."/>
            <person name="Dodge S."/>
            <person name="Dooley K."/>
            <person name="Dorje P."/>
            <person name="Dorjee K."/>
            <person name="Dorris L."/>
            <person name="Duffey N."/>
            <person name="Dupes A."/>
            <person name="Elkins T."/>
            <person name="Engels R."/>
            <person name="Erickson J."/>
            <person name="Farina A."/>
            <person name="Faro S."/>
            <person name="Ferreira P."/>
            <person name="Fischer H."/>
            <person name="Fitzgerald M."/>
            <person name="Foley K."/>
            <person name="Gage D."/>
            <person name="Galagan J."/>
            <person name="Gearin G."/>
            <person name="Gnerre S."/>
            <person name="Gnirke A."/>
            <person name="Goyette A."/>
            <person name="Graham J."/>
            <person name="Grandbois E."/>
            <person name="Gyaltsen K."/>
            <person name="Hafez N."/>
            <person name="Hagopian D."/>
            <person name="Hagos B."/>
            <person name="Hall J."/>
            <person name="Hatcher B."/>
            <person name="Heller A."/>
            <person name="Higgins H."/>
            <person name="Honan T."/>
            <person name="Horn A."/>
            <person name="Houde N."/>
            <person name="Hughes L."/>
            <person name="Hulme W."/>
            <person name="Husby E."/>
            <person name="Iliev I."/>
            <person name="Jaffe D."/>
            <person name="Jones C."/>
            <person name="Kamal M."/>
            <person name="Kamat A."/>
            <person name="Kamvysselis M."/>
            <person name="Karlsson E."/>
            <person name="Kells C."/>
            <person name="Kieu A."/>
            <person name="Kisner P."/>
            <person name="Kodira C."/>
            <person name="Kulbokas E."/>
            <person name="Labutti K."/>
            <person name="Lama D."/>
            <person name="Landers T."/>
            <person name="Leger J."/>
            <person name="Levine S."/>
            <person name="Lewis D."/>
            <person name="Lewis T."/>
            <person name="Lindblad-toh K."/>
            <person name="Liu X."/>
            <person name="Lokyitsang T."/>
            <person name="Lokyitsang Y."/>
            <person name="Lucien O."/>
            <person name="Lui A."/>
            <person name="Ma L.J."/>
            <person name="Mabbitt R."/>
            <person name="Macdonald J."/>
            <person name="Maclean C."/>
            <person name="Major J."/>
            <person name="Manning J."/>
            <person name="Marabella R."/>
            <person name="Maru K."/>
            <person name="Matthews C."/>
            <person name="Mauceli E."/>
            <person name="Mccarthy M."/>
            <person name="Mcdonough S."/>
            <person name="Mcghee T."/>
            <person name="Meldrim J."/>
            <person name="Meneus L."/>
            <person name="Mesirov J."/>
            <person name="Mihalev A."/>
            <person name="Mihova T."/>
            <person name="Mikkelsen T."/>
            <person name="Mlenga V."/>
            <person name="Moru K."/>
            <person name="Mozes J."/>
            <person name="Mulrain L."/>
            <person name="Munson G."/>
            <person name="Naylor J."/>
            <person name="Newes C."/>
            <person name="Nguyen C."/>
            <person name="Nguyen N."/>
            <person name="Nguyen T."/>
            <person name="Nicol R."/>
            <person name="Nielsen C."/>
            <person name="Nizzari M."/>
            <person name="Norbu C."/>
            <person name="Norbu N."/>
            <person name="O'donnell P."/>
            <person name="Okoawo O."/>
            <person name="O'leary S."/>
            <person name="Omotosho B."/>
            <person name="O'neill K."/>
            <person name="Osman S."/>
            <person name="Parker S."/>
            <person name="Perrin D."/>
            <person name="Phunkhang P."/>
            <person name="Piqani B."/>
            <person name="Purcell S."/>
            <person name="Rachupka T."/>
            <person name="Ramasamy U."/>
            <person name="Rameau R."/>
            <person name="Ray V."/>
            <person name="Raymond C."/>
            <person name="Retta R."/>
            <person name="Richardson S."/>
            <person name="Rise C."/>
            <person name="Rodriguez J."/>
            <person name="Rogers J."/>
            <person name="Rogov P."/>
            <person name="Rutman M."/>
            <person name="Schupbach R."/>
            <person name="Seaman C."/>
            <person name="Settipalli S."/>
            <person name="Sharpe T."/>
            <person name="Sheridan J."/>
            <person name="Sherpa N."/>
            <person name="Shi J."/>
            <person name="Smirnov S."/>
            <person name="Smith C."/>
            <person name="Sougnez C."/>
            <person name="Spencer B."/>
            <person name="Stalker J."/>
            <person name="Stange-thomann N."/>
            <person name="Stavropoulos S."/>
            <person name="Stetson K."/>
            <person name="Stone C."/>
            <person name="Stone S."/>
            <person name="Stubbs M."/>
            <person name="Talamas J."/>
            <person name="Tchuinga P."/>
            <person name="Tenzing P."/>
            <person name="Tesfaye S."/>
            <person name="Theodore J."/>
            <person name="Thoulutsang Y."/>
            <person name="Topham K."/>
            <person name="Towey S."/>
            <person name="Tsamla T."/>
            <person name="Tsomo N."/>
            <person name="Vallee D."/>
            <person name="Vassiliev H."/>
            <person name="Venkataraman V."/>
            <person name="Vinson J."/>
            <person name="Vo A."/>
            <person name="Wade C."/>
            <person name="Wang S."/>
            <person name="Wangchuk T."/>
            <person name="Wangdi T."/>
            <person name="Whittaker C."/>
            <person name="Wilkinson J."/>
            <person name="Wu Y."/>
            <person name="Wyman D."/>
            <person name="Yadav S."/>
            <person name="Yang S."/>
            <person name="Yang X."/>
            <person name="Yeager S."/>
            <person name="Yee E."/>
            <person name="Young G."/>
            <person name="Zainoun J."/>
            <person name="Zembeck L."/>
            <person name="Zimmer A."/>
            <person name="Zody M."/>
            <person name="Lander E."/>
        </authorList>
    </citation>
    <scope>NUCLEOTIDE SEQUENCE [LARGE SCALE GENOMIC DNA]</scope>
</reference>
<keyword evidence="2" id="KW-0732">Signal</keyword>
<feature type="chain" id="PRO_5003579097" evidence="2">
    <location>
        <begin position="25"/>
        <end position="238"/>
    </location>
</feature>
<dbReference type="InParanoid" id="H2ZAF2"/>
<reference evidence="3" key="2">
    <citation type="submission" date="2025-08" db="UniProtKB">
        <authorList>
            <consortium name="Ensembl"/>
        </authorList>
    </citation>
    <scope>IDENTIFICATION</scope>
</reference>